<accession>A0A7W4UPB4</accession>
<evidence type="ECO:0000259" key="7">
    <source>
        <dbReference type="Pfam" id="PF00892"/>
    </source>
</evidence>
<comment type="similarity">
    <text evidence="2">Belongs to the EamA transporter family.</text>
</comment>
<feature type="domain" description="EamA" evidence="7">
    <location>
        <begin position="167"/>
        <end position="298"/>
    </location>
</feature>
<dbReference type="InterPro" id="IPR050638">
    <property type="entry name" value="AA-Vitamin_Transporters"/>
</dbReference>
<evidence type="ECO:0000313" key="8">
    <source>
        <dbReference type="EMBL" id="MBB2958061.1"/>
    </source>
</evidence>
<keyword evidence="9" id="KW-1185">Reference proteome</keyword>
<feature type="transmembrane region" description="Helical" evidence="6">
    <location>
        <begin position="166"/>
        <end position="184"/>
    </location>
</feature>
<dbReference type="RefSeq" id="WP_183624962.1">
    <property type="nucleotide sequence ID" value="NZ_JACHWJ010000003.1"/>
</dbReference>
<feature type="transmembrane region" description="Helical" evidence="6">
    <location>
        <begin position="12"/>
        <end position="34"/>
    </location>
</feature>
<dbReference type="InterPro" id="IPR000620">
    <property type="entry name" value="EamA_dom"/>
</dbReference>
<feature type="transmembrane region" description="Helical" evidence="6">
    <location>
        <begin position="196"/>
        <end position="214"/>
    </location>
</feature>
<feature type="transmembrane region" description="Helical" evidence="6">
    <location>
        <begin position="76"/>
        <end position="96"/>
    </location>
</feature>
<keyword evidence="3 6" id="KW-0812">Transmembrane</keyword>
<keyword evidence="5 6" id="KW-0472">Membrane</keyword>
<dbReference type="AlphaFoldDB" id="A0A7W4UPB4"/>
<feature type="transmembrane region" description="Helical" evidence="6">
    <location>
        <begin position="226"/>
        <end position="247"/>
    </location>
</feature>
<evidence type="ECO:0000256" key="3">
    <source>
        <dbReference type="ARBA" id="ARBA00022692"/>
    </source>
</evidence>
<evidence type="ECO:0000256" key="2">
    <source>
        <dbReference type="ARBA" id="ARBA00007362"/>
    </source>
</evidence>
<comment type="subcellular location">
    <subcellularLocation>
        <location evidence="1">Membrane</location>
        <topology evidence="1">Multi-pass membrane protein</topology>
    </subcellularLocation>
</comment>
<dbReference type="PANTHER" id="PTHR32322">
    <property type="entry name" value="INNER MEMBRANE TRANSPORTER"/>
    <property type="match status" value="1"/>
</dbReference>
<feature type="transmembrane region" description="Helical" evidence="6">
    <location>
        <begin position="135"/>
        <end position="154"/>
    </location>
</feature>
<dbReference type="PANTHER" id="PTHR32322:SF9">
    <property type="entry name" value="AMINO-ACID METABOLITE EFFLUX PUMP-RELATED"/>
    <property type="match status" value="1"/>
</dbReference>
<dbReference type="InterPro" id="IPR037185">
    <property type="entry name" value="EmrE-like"/>
</dbReference>
<evidence type="ECO:0000256" key="6">
    <source>
        <dbReference type="SAM" id="Phobius"/>
    </source>
</evidence>
<dbReference type="EMBL" id="JACHWJ010000003">
    <property type="protein sequence ID" value="MBB2958061.1"/>
    <property type="molecule type" value="Genomic_DNA"/>
</dbReference>
<proteinExistence type="inferred from homology"/>
<feature type="domain" description="EamA" evidence="7">
    <location>
        <begin position="18"/>
        <end position="148"/>
    </location>
</feature>
<keyword evidence="4 6" id="KW-1133">Transmembrane helix</keyword>
<sequence>MRPSGNTRDAGNTRGTVAAFVVLSLVWGASFLFMKVGLEGLSPAQLVLGRLTLGAAALIAIMLVTRRRWPRGRTIWVHMLVVSLALAVVPYSLFAWAGQYMPSSLSSIYNATTPIMTLLLMPLVLVGERLTRTQVVGLVVGLSGVVVLAAPWQLVGVGQSPELLPAQLACLGATISYGFAGLYMRRFLTNSGYDTITLSTVQIGLAAVIVWLLAPFTARGEVSIDLPVFLAVAGLGVLGTGFAYIWYNRILRDWGPARASTVTYLSPVVGVVLGVVVLGESVHWNQPLGGLIVVVGVLASQGRMPGMRALSRRNRVDVEAPGAVVPAAPKPRE</sequence>
<gene>
    <name evidence="8" type="ORF">FHX72_002206</name>
</gene>
<dbReference type="SUPFAM" id="SSF103481">
    <property type="entry name" value="Multidrug resistance efflux transporter EmrE"/>
    <property type="match status" value="2"/>
</dbReference>
<dbReference type="GO" id="GO:0016020">
    <property type="term" value="C:membrane"/>
    <property type="evidence" value="ECO:0007669"/>
    <property type="project" value="UniProtKB-SubCell"/>
</dbReference>
<evidence type="ECO:0000256" key="4">
    <source>
        <dbReference type="ARBA" id="ARBA00022989"/>
    </source>
</evidence>
<feature type="transmembrane region" description="Helical" evidence="6">
    <location>
        <begin position="108"/>
        <end position="126"/>
    </location>
</feature>
<evidence type="ECO:0000313" key="9">
    <source>
        <dbReference type="Proteomes" id="UP000545286"/>
    </source>
</evidence>
<organism evidence="8 9">
    <name type="scientific">Pseudoclavibacter helvolus</name>
    <dbReference type="NCBI Taxonomy" id="255205"/>
    <lineage>
        <taxon>Bacteria</taxon>
        <taxon>Bacillati</taxon>
        <taxon>Actinomycetota</taxon>
        <taxon>Actinomycetes</taxon>
        <taxon>Micrococcales</taxon>
        <taxon>Microbacteriaceae</taxon>
        <taxon>Pseudoclavibacter</taxon>
    </lineage>
</organism>
<reference evidence="8 9" key="1">
    <citation type="submission" date="2020-08" db="EMBL/GenBank/DDBJ databases">
        <title>Sequencing the genomes of 1000 actinobacteria strains.</title>
        <authorList>
            <person name="Klenk H.-P."/>
        </authorList>
    </citation>
    <scope>NUCLEOTIDE SEQUENCE [LARGE SCALE GENOMIC DNA]</scope>
    <source>
        <strain evidence="8 9">DSM 20419</strain>
    </source>
</reference>
<protein>
    <submittedName>
        <fullName evidence="8">Drug/metabolite transporter (DMT)-like permease</fullName>
    </submittedName>
</protein>
<dbReference type="Proteomes" id="UP000545286">
    <property type="component" value="Unassembled WGS sequence"/>
</dbReference>
<evidence type="ECO:0000256" key="1">
    <source>
        <dbReference type="ARBA" id="ARBA00004141"/>
    </source>
</evidence>
<feature type="transmembrane region" description="Helical" evidence="6">
    <location>
        <begin position="284"/>
        <end position="302"/>
    </location>
</feature>
<name>A0A7W4UPB4_9MICO</name>
<evidence type="ECO:0000256" key="5">
    <source>
        <dbReference type="ARBA" id="ARBA00023136"/>
    </source>
</evidence>
<comment type="caution">
    <text evidence="8">The sequence shown here is derived from an EMBL/GenBank/DDBJ whole genome shotgun (WGS) entry which is preliminary data.</text>
</comment>
<feature type="transmembrane region" description="Helical" evidence="6">
    <location>
        <begin position="259"/>
        <end position="278"/>
    </location>
</feature>
<feature type="transmembrane region" description="Helical" evidence="6">
    <location>
        <begin position="46"/>
        <end position="64"/>
    </location>
</feature>
<dbReference type="Pfam" id="PF00892">
    <property type="entry name" value="EamA"/>
    <property type="match status" value="2"/>
</dbReference>